<keyword evidence="10" id="KW-0051">Antiviral defense</keyword>
<keyword evidence="3" id="KW-0808">Transferase</keyword>
<dbReference type="PANTHER" id="PTHR36528:SF1">
    <property type="entry name" value="CRISPR SYSTEM SINGLE-STRAND-SPECIFIC DEOXYRIBONUCLEASE CAS10_CSM1 (SUBTYPE III-A)"/>
    <property type="match status" value="1"/>
</dbReference>
<comment type="caution">
    <text evidence="13">The sequence shown here is derived from an EMBL/GenBank/DDBJ whole genome shotgun (WGS) entry which is preliminary data.</text>
</comment>
<keyword evidence="4" id="KW-0540">Nuclease</keyword>
<evidence type="ECO:0000256" key="5">
    <source>
        <dbReference type="ARBA" id="ARBA00022741"/>
    </source>
</evidence>
<accession>A0ABX3IF27</accession>
<dbReference type="Proteomes" id="UP000242616">
    <property type="component" value="Unassembled WGS sequence"/>
</dbReference>
<dbReference type="EMBL" id="LBFC01000024">
    <property type="protein sequence ID" value="ONN26433.1"/>
    <property type="molecule type" value="Genomic_DNA"/>
</dbReference>
<keyword evidence="14" id="KW-1185">Reference proteome</keyword>
<keyword evidence="9" id="KW-0067">ATP-binding</keyword>
<dbReference type="Pfam" id="PF22335">
    <property type="entry name" value="Cas10-Cmr2_palm2"/>
    <property type="match status" value="1"/>
</dbReference>
<evidence type="ECO:0000256" key="9">
    <source>
        <dbReference type="ARBA" id="ARBA00022840"/>
    </source>
</evidence>
<dbReference type="InterPro" id="IPR041062">
    <property type="entry name" value="Csm1_B"/>
</dbReference>
<dbReference type="PANTHER" id="PTHR36528">
    <property type="entry name" value="CRISPR SYSTEM SINGLE-STRAND-SPECIFIC DEOXYRIBONUCLEASE CAS10/CSM1 (SUBTYPE III-A)"/>
    <property type="match status" value="1"/>
</dbReference>
<evidence type="ECO:0000256" key="6">
    <source>
        <dbReference type="ARBA" id="ARBA00022759"/>
    </source>
</evidence>
<dbReference type="InterPro" id="IPR013408">
    <property type="entry name" value="Cas10/Csm1"/>
</dbReference>
<evidence type="ECO:0000256" key="11">
    <source>
        <dbReference type="ARBA" id="ARBA00032922"/>
    </source>
</evidence>
<dbReference type="InterPro" id="IPR052117">
    <property type="entry name" value="Cas10/Csm1_subtype-III-A"/>
</dbReference>
<evidence type="ECO:0000259" key="12">
    <source>
        <dbReference type="PROSITE" id="PS50887"/>
    </source>
</evidence>
<comment type="similarity">
    <text evidence="1">Belongs to the CRISPR-associated Cas10/Csm1 family.</text>
</comment>
<feature type="domain" description="GGDEF" evidence="12">
    <location>
        <begin position="470"/>
        <end position="610"/>
    </location>
</feature>
<evidence type="ECO:0000256" key="7">
    <source>
        <dbReference type="ARBA" id="ARBA00022801"/>
    </source>
</evidence>
<dbReference type="NCBIfam" id="TIGR02578">
    <property type="entry name" value="cas_TM1811_Csm1"/>
    <property type="match status" value="1"/>
</dbReference>
<dbReference type="InterPro" id="IPR054767">
    <property type="entry name" value="Cas10-Cmr2_palm2"/>
</dbReference>
<dbReference type="Gene3D" id="3.30.70.270">
    <property type="match status" value="1"/>
</dbReference>
<dbReference type="InterPro" id="IPR043128">
    <property type="entry name" value="Rev_trsase/Diguanyl_cyclase"/>
</dbReference>
<evidence type="ECO:0000256" key="1">
    <source>
        <dbReference type="ARBA" id="ARBA00005700"/>
    </source>
</evidence>
<dbReference type="PROSITE" id="PS50887">
    <property type="entry name" value="GGDEF"/>
    <property type="match status" value="1"/>
</dbReference>
<dbReference type="InterPro" id="IPR000160">
    <property type="entry name" value="GGDEF_dom"/>
</dbReference>
<protein>
    <recommendedName>
        <fullName evidence="2">CRISPR system single-strand-specific deoxyribonuclease Cas10/Csm1 (subtype III-A)</fullName>
    </recommendedName>
    <alternativeName>
        <fullName evidence="11">Cyclic oligoadenylate synthase</fullName>
    </alternativeName>
</protein>
<evidence type="ECO:0000256" key="8">
    <source>
        <dbReference type="ARBA" id="ARBA00022839"/>
    </source>
</evidence>
<evidence type="ECO:0000313" key="13">
    <source>
        <dbReference type="EMBL" id="ONN26433.1"/>
    </source>
</evidence>
<evidence type="ECO:0000313" key="14">
    <source>
        <dbReference type="Proteomes" id="UP000242616"/>
    </source>
</evidence>
<proteinExistence type="inferred from homology"/>
<gene>
    <name evidence="13" type="ORF">XJ44_08930</name>
</gene>
<sequence length="726" mass="84245">MKEREQIVVRALTYGLNDIINNNLDFLDKKDKLTYFDSKTFNEKIDWYISYVDSLLKSDNTPYKFETSKFSNLENIFSKVFNENIVNNELVFNTGKNSFFEPFVISDLLSSTSDRELSQEKIKKVFYSFEKDLKILSDSLNPNSLETVIKKHFSFVPYLIFSKKAVDVSYYDYRKVSAMLSLCLYDYTDGKITSFGDLQNLDEKETFLLIGGDVSGIQKFISKVSSKGALRSYRGRSFFIELLQEIIVNELLEETEFYRVNIHFIGGGHFYLVLSNTEKNKNILKKIQQKVNNWFIENNLDLSIVMEYVSFKPSDVKNMNVVFSKLAHKINEKKNRLFSDFELEKLFKIRRNGNNMKTCKVCGALTTQLFSLRADEEEIACNFCRTLYNIGKELMDNKKKYIVLTNKNEEDVFEIFGKKYKFSSIPEKVGFKIKESYKFDNNDKNLIRLEVLAYSSTQSLTEMAKNVPGKKLAALKVDVDNLGKIFREGLALKTLIRISALSRLLSYFFKLYLYKLVENRNLAVIYSGGDDLFVLGGWDEILNFAVVLRKEFSKFISNKFITISAGYALVDEKDSMKFIMELSDISESKAKENVEVVSINSQQELMLKDSIAFSNGIKRVFKDGKFYLENVSVVKFNEFINKTYELYKKLCNSKDELSRSLVRKLLNMSVSPSKYDKVFLAYLMSRSNNEKEKNILEELIKNKKVEFPGLNVVLQFYDLLNRGGRK</sequence>
<evidence type="ECO:0000256" key="3">
    <source>
        <dbReference type="ARBA" id="ARBA00022679"/>
    </source>
</evidence>
<reference evidence="13 14" key="1">
    <citation type="submission" date="2015-06" db="EMBL/GenBank/DDBJ databases">
        <title>Genome sequencing of Thermotogales isolates from hydrothermal vents.</title>
        <authorList>
            <person name="Haverkamp T.H."/>
            <person name="Kublanov I.V."/>
            <person name="Nesbo C.L."/>
        </authorList>
    </citation>
    <scope>NUCLEOTIDE SEQUENCE [LARGE SCALE GENOMIC DNA]</scope>
    <source>
        <strain evidence="14">ik275mar</strain>
    </source>
</reference>
<organism evidence="13 14">
    <name type="scientific">Thermosipho affectus</name>
    <dbReference type="NCBI Taxonomy" id="660294"/>
    <lineage>
        <taxon>Bacteria</taxon>
        <taxon>Thermotogati</taxon>
        <taxon>Thermotogota</taxon>
        <taxon>Thermotogae</taxon>
        <taxon>Thermotogales</taxon>
        <taxon>Fervidobacteriaceae</taxon>
        <taxon>Thermosipho</taxon>
    </lineage>
</organism>
<keyword evidence="5" id="KW-0547">Nucleotide-binding</keyword>
<evidence type="ECO:0000256" key="4">
    <source>
        <dbReference type="ARBA" id="ARBA00022722"/>
    </source>
</evidence>
<dbReference type="RefSeq" id="WP_077198802.1">
    <property type="nucleotide sequence ID" value="NZ_LBFC01000024.1"/>
</dbReference>
<evidence type="ECO:0000256" key="10">
    <source>
        <dbReference type="ARBA" id="ARBA00023118"/>
    </source>
</evidence>
<name>A0ABX3IF27_9BACT</name>
<keyword evidence="8" id="KW-0269">Exonuclease</keyword>
<dbReference type="Pfam" id="PF18211">
    <property type="entry name" value="Csm1_B"/>
    <property type="match status" value="1"/>
</dbReference>
<evidence type="ECO:0000256" key="2">
    <source>
        <dbReference type="ARBA" id="ARBA00014333"/>
    </source>
</evidence>
<keyword evidence="7" id="KW-0378">Hydrolase</keyword>
<keyword evidence="6" id="KW-0255">Endonuclease</keyword>